<dbReference type="AlphaFoldDB" id="A0A6L2J8D3"/>
<organism evidence="1">
    <name type="scientific">Tanacetum cinerariifolium</name>
    <name type="common">Dalmatian daisy</name>
    <name type="synonym">Chrysanthemum cinerariifolium</name>
    <dbReference type="NCBI Taxonomy" id="118510"/>
    <lineage>
        <taxon>Eukaryota</taxon>
        <taxon>Viridiplantae</taxon>
        <taxon>Streptophyta</taxon>
        <taxon>Embryophyta</taxon>
        <taxon>Tracheophyta</taxon>
        <taxon>Spermatophyta</taxon>
        <taxon>Magnoliopsida</taxon>
        <taxon>eudicotyledons</taxon>
        <taxon>Gunneridae</taxon>
        <taxon>Pentapetalae</taxon>
        <taxon>asterids</taxon>
        <taxon>campanulids</taxon>
        <taxon>Asterales</taxon>
        <taxon>Asteraceae</taxon>
        <taxon>Asteroideae</taxon>
        <taxon>Anthemideae</taxon>
        <taxon>Anthemidinae</taxon>
        <taxon>Tanacetum</taxon>
    </lineage>
</organism>
<reference evidence="1" key="1">
    <citation type="journal article" date="2019" name="Sci. Rep.">
        <title>Draft genome of Tanacetum cinerariifolium, the natural source of mosquito coil.</title>
        <authorList>
            <person name="Yamashiro T."/>
            <person name="Shiraishi A."/>
            <person name="Satake H."/>
            <person name="Nakayama K."/>
        </authorList>
    </citation>
    <scope>NUCLEOTIDE SEQUENCE</scope>
</reference>
<protein>
    <submittedName>
        <fullName evidence="1">Uncharacterized protein</fullName>
    </submittedName>
</protein>
<sequence>MGKGLFGLNGRRGGKVDVGLDNFKGEEIRNCGGNGGRGSSIFRRGGGSSSSVLKIAWGEIRGVENRSSMGSMFIAKGEECLDGSAGASGGEVKGGGVDFGVTKSLLGEIPRKSGGQGFRVDGGAVVQVKWVSRSLIRALSILKWQNSFFRKVTTTQASLVGKA</sequence>
<proteinExistence type="predicted"/>
<gene>
    <name evidence="1" type="ORF">Tci_005246</name>
</gene>
<evidence type="ECO:0000313" key="1">
    <source>
        <dbReference type="EMBL" id="GEU33268.1"/>
    </source>
</evidence>
<name>A0A6L2J8D3_TANCI</name>
<comment type="caution">
    <text evidence="1">The sequence shown here is derived from an EMBL/GenBank/DDBJ whole genome shotgun (WGS) entry which is preliminary data.</text>
</comment>
<dbReference type="EMBL" id="BKCJ010000445">
    <property type="protein sequence ID" value="GEU33268.1"/>
    <property type="molecule type" value="Genomic_DNA"/>
</dbReference>
<accession>A0A6L2J8D3</accession>